<proteinExistence type="inferred from homology"/>
<dbReference type="EMBL" id="JBDIME010000039">
    <property type="protein sequence ID" value="MEN2793114.1"/>
    <property type="molecule type" value="Genomic_DNA"/>
</dbReference>
<dbReference type="CDD" id="cd05233">
    <property type="entry name" value="SDR_c"/>
    <property type="match status" value="1"/>
</dbReference>
<dbReference type="GO" id="GO:0016491">
    <property type="term" value="F:oxidoreductase activity"/>
    <property type="evidence" value="ECO:0007669"/>
    <property type="project" value="UniProtKB-KW"/>
</dbReference>
<dbReference type="Gene3D" id="3.40.50.720">
    <property type="entry name" value="NAD(P)-binding Rossmann-like Domain"/>
    <property type="match status" value="1"/>
</dbReference>
<gene>
    <name evidence="3" type="ORF">ABC974_26045</name>
</gene>
<dbReference type="PRINTS" id="PR00081">
    <property type="entry name" value="GDHRDH"/>
</dbReference>
<comment type="caution">
    <text evidence="3">The sequence shown here is derived from an EMBL/GenBank/DDBJ whole genome shotgun (WGS) entry which is preliminary data.</text>
</comment>
<organism evidence="3 4">
    <name type="scientific">Sphingomonas oligophenolica</name>
    <dbReference type="NCBI Taxonomy" id="301154"/>
    <lineage>
        <taxon>Bacteria</taxon>
        <taxon>Pseudomonadati</taxon>
        <taxon>Pseudomonadota</taxon>
        <taxon>Alphaproteobacteria</taxon>
        <taxon>Sphingomonadales</taxon>
        <taxon>Sphingomonadaceae</taxon>
        <taxon>Sphingomonas</taxon>
    </lineage>
</organism>
<evidence type="ECO:0000256" key="2">
    <source>
        <dbReference type="RuleBase" id="RU000363"/>
    </source>
</evidence>
<accession>A0ABU9YBB9</accession>
<evidence type="ECO:0000313" key="4">
    <source>
        <dbReference type="Proteomes" id="UP001419910"/>
    </source>
</evidence>
<dbReference type="InterPro" id="IPR036291">
    <property type="entry name" value="NAD(P)-bd_dom_sf"/>
</dbReference>
<keyword evidence="3" id="KW-0560">Oxidoreductase</keyword>
<dbReference type="PANTHER" id="PTHR42879">
    <property type="entry name" value="3-OXOACYL-(ACYL-CARRIER-PROTEIN) REDUCTASE"/>
    <property type="match status" value="1"/>
</dbReference>
<dbReference type="PROSITE" id="PS00061">
    <property type="entry name" value="ADH_SHORT"/>
    <property type="match status" value="1"/>
</dbReference>
<dbReference type="Pfam" id="PF00106">
    <property type="entry name" value="adh_short"/>
    <property type="match status" value="1"/>
</dbReference>
<dbReference type="SUPFAM" id="SSF51735">
    <property type="entry name" value="NAD(P)-binding Rossmann-fold domains"/>
    <property type="match status" value="1"/>
</dbReference>
<sequence>MNIDLSGRKAIVTGSTSGIGLAIAKGLAGAGADVVVNGRRQDVTDDVVAQLSALYPDVTIEGIAADLARKEDVDRFTQLAPTADILVNNLGIWGEADFFDLSDEEWLRFFETNVMSGIRLARHYMPGMLERNSGRLIFISSESGVTTRGERLHYSVTKTAILAVARGLAERARGTAVTSNSIVVGTTLTEQIAGMIEQMAEAQNVSFDDAQRMVIKEHRPTHLLPLLATTNEVANMVVYVASPQASATTGAALRVDGGGITTIL</sequence>
<dbReference type="PRINTS" id="PR00080">
    <property type="entry name" value="SDRFAMILY"/>
</dbReference>
<dbReference type="InterPro" id="IPR002347">
    <property type="entry name" value="SDR_fam"/>
</dbReference>
<dbReference type="EC" id="1.-.-.-" evidence="3"/>
<dbReference type="InterPro" id="IPR020904">
    <property type="entry name" value="Sc_DH/Rdtase_CS"/>
</dbReference>
<dbReference type="Proteomes" id="UP001419910">
    <property type="component" value="Unassembled WGS sequence"/>
</dbReference>
<evidence type="ECO:0000256" key="1">
    <source>
        <dbReference type="ARBA" id="ARBA00006484"/>
    </source>
</evidence>
<name>A0ABU9YBB9_9SPHN</name>
<keyword evidence="4" id="KW-1185">Reference proteome</keyword>
<reference evidence="3 4" key="1">
    <citation type="submission" date="2024-05" db="EMBL/GenBank/DDBJ databases">
        <authorList>
            <person name="Liu Q."/>
            <person name="Xin Y.-H."/>
        </authorList>
    </citation>
    <scope>NUCLEOTIDE SEQUENCE [LARGE SCALE GENOMIC DNA]</scope>
    <source>
        <strain evidence="3 4">CGMCC 1.10181</strain>
    </source>
</reference>
<evidence type="ECO:0000313" key="3">
    <source>
        <dbReference type="EMBL" id="MEN2793114.1"/>
    </source>
</evidence>
<dbReference type="PANTHER" id="PTHR42879:SF2">
    <property type="entry name" value="3-OXOACYL-[ACYL-CARRIER-PROTEIN] REDUCTASE FABG"/>
    <property type="match status" value="1"/>
</dbReference>
<protein>
    <submittedName>
        <fullName evidence="3">SDR family oxidoreductase</fullName>
        <ecNumber evidence="3">1.-.-.-</ecNumber>
    </submittedName>
</protein>
<comment type="similarity">
    <text evidence="1 2">Belongs to the short-chain dehydrogenases/reductases (SDR) family.</text>
</comment>
<dbReference type="RefSeq" id="WP_343890243.1">
    <property type="nucleotide sequence ID" value="NZ_BAAAEH010000031.1"/>
</dbReference>
<dbReference type="InterPro" id="IPR050259">
    <property type="entry name" value="SDR"/>
</dbReference>